<dbReference type="Proteomes" id="UP000273022">
    <property type="component" value="Unassembled WGS sequence"/>
</dbReference>
<reference evidence="1 2" key="1">
    <citation type="submission" date="2018-09" db="EMBL/GenBank/DDBJ databases">
        <title>Phylogeny of the Shewanellaceae, and recommendation for two new genera, Pseudoshewanella and Parashewanella.</title>
        <authorList>
            <person name="Wang G."/>
        </authorList>
    </citation>
    <scope>NUCLEOTIDE SEQUENCE [LARGE SCALE GENOMIC DNA]</scope>
    <source>
        <strain evidence="1 2">KCTC 22492</strain>
    </source>
</reference>
<comment type="caution">
    <text evidence="1">The sequence shown here is derived from an EMBL/GenBank/DDBJ whole genome shotgun (WGS) entry which is preliminary data.</text>
</comment>
<gene>
    <name evidence="1" type="ORF">D5R81_08830</name>
</gene>
<name>A0A3A6TRT9_9GAMM</name>
<dbReference type="AlphaFoldDB" id="A0A3A6TRT9"/>
<protein>
    <recommendedName>
        <fullName evidence="3">U-box domain-containing protein</fullName>
    </recommendedName>
</protein>
<accession>A0A3A6TRT9</accession>
<dbReference type="Gene3D" id="3.30.40.10">
    <property type="entry name" value="Zinc/RING finger domain, C3HC4 (zinc finger)"/>
    <property type="match status" value="1"/>
</dbReference>
<dbReference type="InterPro" id="IPR013083">
    <property type="entry name" value="Znf_RING/FYVE/PHD"/>
</dbReference>
<sequence length="677" mass="77511">MSISAATSSKASNHPELDQAADFENTRSEPIPHELGTFALTQGKESNSTRSSFTEFMATDKAMLQLITLQFANPHLQENTPLTVNAALEAKKHLDDFLCKDQCLFQMGMYFGLPIQQLLDFQYKKLHLHEDCLSAMLSKVDILSVNCIQEAIKSNHVAGYENSIHQQLTLWAHKNGLNTHDPIKDAPLRNSFIKFLTQSQFCKKNWFHIGIMLDFPRDDLTWIQSRLLTEYKVGRKQKTNREKFDIVIEFAFSKQMLTRAHILQMLRDSGEIGEGRRLAKVWGVPNVTDASIDEHFQLILKCIQESNTLPLYSTYYCFILKNWNSLEVQTLLNIADGLVLDCMIALAQGISSGEFGLSHLTALSEVYPVNNSRTVFQSMANSAQNNGCEQVSEVISLPLISQLIFRYTNIEIPFYLAIILGIKPYNVNSLYQNEIKTRSLSAQMWQLILEEFPLLQTYHLKEIFEKFKETKEAVEFLPHHGDIADPHCSLASICYLSAESFNLAICLSQNSSLLTQAHEKLWDRHEYSISKDLFESFATFPRVFQVLTVIHCEPRARKEMSAMIDQYFLKENILGVRPSEPLQHAIKLADAENILPDLYRCPLSLTAMSDPIRIDMFNGKVSRWFSKEMLIQALTHKEENPLSREVLLLQDVLQMEIDQVMLSKINSWKKHHPHSDL</sequence>
<keyword evidence="2" id="KW-1185">Reference proteome</keyword>
<evidence type="ECO:0008006" key="3">
    <source>
        <dbReference type="Google" id="ProtNLM"/>
    </source>
</evidence>
<dbReference type="EMBL" id="QYYH01000045">
    <property type="protein sequence ID" value="RJY16887.1"/>
    <property type="molecule type" value="Genomic_DNA"/>
</dbReference>
<evidence type="ECO:0000313" key="1">
    <source>
        <dbReference type="EMBL" id="RJY16887.1"/>
    </source>
</evidence>
<proteinExistence type="predicted"/>
<organism evidence="1 2">
    <name type="scientific">Parashewanella spongiae</name>
    <dbReference type="NCBI Taxonomy" id="342950"/>
    <lineage>
        <taxon>Bacteria</taxon>
        <taxon>Pseudomonadati</taxon>
        <taxon>Pseudomonadota</taxon>
        <taxon>Gammaproteobacteria</taxon>
        <taxon>Alteromonadales</taxon>
        <taxon>Shewanellaceae</taxon>
        <taxon>Parashewanella</taxon>
    </lineage>
</organism>
<evidence type="ECO:0000313" key="2">
    <source>
        <dbReference type="Proteomes" id="UP000273022"/>
    </source>
</evidence>